<protein>
    <submittedName>
        <fullName evidence="4">SPTB2 protein</fullName>
    </submittedName>
</protein>
<dbReference type="OrthoDB" id="5865767at2759"/>
<name>A0A7L0SEL1_GLABR</name>
<dbReference type="Pfam" id="PF00435">
    <property type="entry name" value="Spectrin"/>
    <property type="match status" value="6"/>
</dbReference>
<dbReference type="Proteomes" id="UP000591073">
    <property type="component" value="Unassembled WGS sequence"/>
</dbReference>
<organism evidence="4 5">
    <name type="scientific">Glaucidium brasilianum</name>
    <name type="common">Ferruginous pygmy-owl</name>
    <dbReference type="NCBI Taxonomy" id="78217"/>
    <lineage>
        <taxon>Eukaryota</taxon>
        <taxon>Metazoa</taxon>
        <taxon>Chordata</taxon>
        <taxon>Craniata</taxon>
        <taxon>Vertebrata</taxon>
        <taxon>Euteleostomi</taxon>
        <taxon>Archelosauria</taxon>
        <taxon>Archosauria</taxon>
        <taxon>Dinosauria</taxon>
        <taxon>Saurischia</taxon>
        <taxon>Theropoda</taxon>
        <taxon>Coelurosauria</taxon>
        <taxon>Aves</taxon>
        <taxon>Neognathae</taxon>
        <taxon>Neoaves</taxon>
        <taxon>Telluraves</taxon>
        <taxon>Strigiformes</taxon>
        <taxon>Strigidae</taxon>
        <taxon>Glaucidium</taxon>
    </lineage>
</organism>
<keyword evidence="2" id="KW-0009">Actin-binding</keyword>
<gene>
    <name evidence="4" type="primary">Sptbn1_2</name>
    <name evidence="4" type="ORF">GLABRA_R13224</name>
</gene>
<dbReference type="GO" id="GO:0003779">
    <property type="term" value="F:actin binding"/>
    <property type="evidence" value="ECO:0007669"/>
    <property type="project" value="UniProtKB-KW"/>
</dbReference>
<dbReference type="SMART" id="SM00150">
    <property type="entry name" value="SPEC"/>
    <property type="match status" value="6"/>
</dbReference>
<dbReference type="SUPFAM" id="SSF46966">
    <property type="entry name" value="Spectrin repeat"/>
    <property type="match status" value="5"/>
</dbReference>
<dbReference type="InterPro" id="IPR002017">
    <property type="entry name" value="Spectrin_repeat"/>
</dbReference>
<dbReference type="AlphaFoldDB" id="A0A7L0SEL1"/>
<sequence>GYQPCDPSTVREQVATLELRYRELSELSATRRARLEESRRFWKFFWDAGEEEAWMREQERLLSSEDVGRDLTSSLRLLNRHDAFRGELSARAGPLQQALAQGRLLVAEGHLETAQVAQRVREVEERWRALGELAGERERRLREAAGFFQFQAEAADAAAWLDDVWRLVSSRDLGHDEYSTRSLSRQHRDVEEEIQNHRPTVEALREQAGVLSPAYAATAAAELPALERRYREVTERAERRRRELRDALDLYTVSSEAAACALWVGEKERWLLNLRLPDRLEDLEVVQQRFETLEPEMNNLASRVAAVNRLAEQLLAEGRGGREGTRGACEQLNARWQRVRALAQQRREALAAALDLGNFQLGCAEAAAWMRQKSESLASPREPGSDPPGLPALQRGLAAMQRDLEAIEAKVRDLRAEGEKLVAREEDNEERAGAVRARLAAVEEVWAELRAGLRRHEEALGEAAKLQGFLRDLAALQGWLARTRATVAAEDIPATLGEAESLLSQHESVGKEIARYGDDYGNVTAAGREVTRGQTEPQRLLLGQRLEALVANWEELGRMWETRRQALAQAVAFQAFLRDSKQVQGVLSAQEYALSHTELATTLPAAEAAVKKHEDFLATMEANVERVQALVATGHKLVAEGSPHAEKV</sequence>
<dbReference type="Gene3D" id="1.20.58.60">
    <property type="match status" value="5"/>
</dbReference>
<evidence type="ECO:0000256" key="2">
    <source>
        <dbReference type="ARBA" id="ARBA00023203"/>
    </source>
</evidence>
<dbReference type="CDD" id="cd00176">
    <property type="entry name" value="SPEC"/>
    <property type="match status" value="2"/>
</dbReference>
<dbReference type="EMBL" id="VXAP01002405">
    <property type="protein sequence ID" value="NXL40830.1"/>
    <property type="molecule type" value="Genomic_DNA"/>
</dbReference>
<feature type="coiled-coil region" evidence="3">
    <location>
        <begin position="390"/>
        <end position="424"/>
    </location>
</feature>
<evidence type="ECO:0000256" key="1">
    <source>
        <dbReference type="ARBA" id="ARBA00022737"/>
    </source>
</evidence>
<dbReference type="InterPro" id="IPR018159">
    <property type="entry name" value="Spectrin/alpha-actinin"/>
</dbReference>
<keyword evidence="5" id="KW-1185">Reference proteome</keyword>
<keyword evidence="3" id="KW-0175">Coiled coil</keyword>
<accession>A0A7L0SEL1</accession>
<feature type="non-terminal residue" evidence="4">
    <location>
        <position position="1"/>
    </location>
</feature>
<evidence type="ECO:0000313" key="4">
    <source>
        <dbReference type="EMBL" id="NXL40830.1"/>
    </source>
</evidence>
<evidence type="ECO:0000313" key="5">
    <source>
        <dbReference type="Proteomes" id="UP000591073"/>
    </source>
</evidence>
<reference evidence="4 5" key="1">
    <citation type="submission" date="2019-09" db="EMBL/GenBank/DDBJ databases">
        <title>Bird 10,000 Genomes (B10K) Project - Family phase.</title>
        <authorList>
            <person name="Zhang G."/>
        </authorList>
    </citation>
    <scope>NUCLEOTIDE SEQUENCE [LARGE SCALE GENOMIC DNA]</scope>
    <source>
        <strain evidence="4">B10K-DU-008-63</strain>
    </source>
</reference>
<keyword evidence="1" id="KW-0677">Repeat</keyword>
<feature type="coiled-coil region" evidence="3">
    <location>
        <begin position="216"/>
        <end position="247"/>
    </location>
</feature>
<feature type="non-terminal residue" evidence="4">
    <location>
        <position position="648"/>
    </location>
</feature>
<dbReference type="PANTHER" id="PTHR11915">
    <property type="entry name" value="SPECTRIN/FILAMIN RELATED CYTOSKELETAL PROTEIN"/>
    <property type="match status" value="1"/>
</dbReference>
<evidence type="ECO:0000256" key="3">
    <source>
        <dbReference type="SAM" id="Coils"/>
    </source>
</evidence>
<comment type="caution">
    <text evidence="4">The sequence shown here is derived from an EMBL/GenBank/DDBJ whole genome shotgun (WGS) entry which is preliminary data.</text>
</comment>
<proteinExistence type="predicted"/>